<evidence type="ECO:0000256" key="1">
    <source>
        <dbReference type="SAM" id="Phobius"/>
    </source>
</evidence>
<dbReference type="AlphaFoldDB" id="A0AAV9GEP1"/>
<sequence length="200" mass="23060">MVKDESAAGPWTLFDDLHWCMHVTAYSFLILLTCWNIGGVVQVWETLDSLYGRRQVDTGFMSAIIVGLVVALAVFCHKWFMFIVNRNVNPWETRLKFHPMLPFASLVARMKRPILLGLPLWILVLIVNISFHYAAFAWWEELMRGIDPAAPTTLTFGMARANALLLWMFYLVHLIITAYQLGVAYLVGYERLWSIPIYFA</sequence>
<keyword evidence="1" id="KW-0472">Membrane</keyword>
<accession>A0AAV9GEP1</accession>
<reference evidence="2" key="2">
    <citation type="submission" date="2023-05" db="EMBL/GenBank/DDBJ databases">
        <authorList>
            <consortium name="Lawrence Berkeley National Laboratory"/>
            <person name="Steindorff A."/>
            <person name="Hensen N."/>
            <person name="Bonometti L."/>
            <person name="Westerberg I."/>
            <person name="Brannstrom I.O."/>
            <person name="Guillou S."/>
            <person name="Cros-Aarteil S."/>
            <person name="Calhoun S."/>
            <person name="Haridas S."/>
            <person name="Kuo A."/>
            <person name="Mondo S."/>
            <person name="Pangilinan J."/>
            <person name="Riley R."/>
            <person name="Labutti K."/>
            <person name="Andreopoulos B."/>
            <person name="Lipzen A."/>
            <person name="Chen C."/>
            <person name="Yanf M."/>
            <person name="Daum C."/>
            <person name="Ng V."/>
            <person name="Clum A."/>
            <person name="Ohm R."/>
            <person name="Martin F."/>
            <person name="Silar P."/>
            <person name="Natvig D."/>
            <person name="Lalanne C."/>
            <person name="Gautier V."/>
            <person name="Ament-Velasquez S.L."/>
            <person name="Kruys A."/>
            <person name="Hutchinson M.I."/>
            <person name="Powell A.J."/>
            <person name="Barry K."/>
            <person name="Miller A.N."/>
            <person name="Grigoriev I.V."/>
            <person name="Debuchy R."/>
            <person name="Gladieux P."/>
            <person name="Thoren M.H."/>
            <person name="Johannesson H."/>
        </authorList>
    </citation>
    <scope>NUCLEOTIDE SEQUENCE</scope>
    <source>
        <strain evidence="2">PSN243</strain>
    </source>
</reference>
<feature type="transmembrane region" description="Helical" evidence="1">
    <location>
        <begin position="64"/>
        <end position="84"/>
    </location>
</feature>
<proteinExistence type="predicted"/>
<protein>
    <submittedName>
        <fullName evidence="2">Uncharacterized protein</fullName>
    </submittedName>
</protein>
<evidence type="ECO:0000313" key="2">
    <source>
        <dbReference type="EMBL" id="KAK4445850.1"/>
    </source>
</evidence>
<feature type="transmembrane region" description="Helical" evidence="1">
    <location>
        <begin position="164"/>
        <end position="187"/>
    </location>
</feature>
<dbReference type="EMBL" id="MU865961">
    <property type="protein sequence ID" value="KAK4445850.1"/>
    <property type="molecule type" value="Genomic_DNA"/>
</dbReference>
<organism evidence="2 3">
    <name type="scientific">Podospora aff. communis PSN243</name>
    <dbReference type="NCBI Taxonomy" id="3040156"/>
    <lineage>
        <taxon>Eukaryota</taxon>
        <taxon>Fungi</taxon>
        <taxon>Dikarya</taxon>
        <taxon>Ascomycota</taxon>
        <taxon>Pezizomycotina</taxon>
        <taxon>Sordariomycetes</taxon>
        <taxon>Sordariomycetidae</taxon>
        <taxon>Sordariales</taxon>
        <taxon>Podosporaceae</taxon>
        <taxon>Podospora</taxon>
    </lineage>
</organism>
<dbReference type="Proteomes" id="UP001321760">
    <property type="component" value="Unassembled WGS sequence"/>
</dbReference>
<gene>
    <name evidence="2" type="ORF">QBC34DRAFT_441268</name>
</gene>
<evidence type="ECO:0000313" key="3">
    <source>
        <dbReference type="Proteomes" id="UP001321760"/>
    </source>
</evidence>
<feature type="transmembrane region" description="Helical" evidence="1">
    <location>
        <begin position="23"/>
        <end position="44"/>
    </location>
</feature>
<name>A0AAV9GEP1_9PEZI</name>
<keyword evidence="3" id="KW-1185">Reference proteome</keyword>
<keyword evidence="1" id="KW-0812">Transmembrane</keyword>
<keyword evidence="1" id="KW-1133">Transmembrane helix</keyword>
<reference evidence="2" key="1">
    <citation type="journal article" date="2023" name="Mol. Phylogenet. Evol.">
        <title>Genome-scale phylogeny and comparative genomics of the fungal order Sordariales.</title>
        <authorList>
            <person name="Hensen N."/>
            <person name="Bonometti L."/>
            <person name="Westerberg I."/>
            <person name="Brannstrom I.O."/>
            <person name="Guillou S."/>
            <person name="Cros-Aarteil S."/>
            <person name="Calhoun S."/>
            <person name="Haridas S."/>
            <person name="Kuo A."/>
            <person name="Mondo S."/>
            <person name="Pangilinan J."/>
            <person name="Riley R."/>
            <person name="LaButti K."/>
            <person name="Andreopoulos B."/>
            <person name="Lipzen A."/>
            <person name="Chen C."/>
            <person name="Yan M."/>
            <person name="Daum C."/>
            <person name="Ng V."/>
            <person name="Clum A."/>
            <person name="Steindorff A."/>
            <person name="Ohm R.A."/>
            <person name="Martin F."/>
            <person name="Silar P."/>
            <person name="Natvig D.O."/>
            <person name="Lalanne C."/>
            <person name="Gautier V."/>
            <person name="Ament-Velasquez S.L."/>
            <person name="Kruys A."/>
            <person name="Hutchinson M.I."/>
            <person name="Powell A.J."/>
            <person name="Barry K."/>
            <person name="Miller A.N."/>
            <person name="Grigoriev I.V."/>
            <person name="Debuchy R."/>
            <person name="Gladieux P."/>
            <person name="Hiltunen Thoren M."/>
            <person name="Johannesson H."/>
        </authorList>
    </citation>
    <scope>NUCLEOTIDE SEQUENCE</scope>
    <source>
        <strain evidence="2">PSN243</strain>
    </source>
</reference>
<feature type="transmembrane region" description="Helical" evidence="1">
    <location>
        <begin position="114"/>
        <end position="139"/>
    </location>
</feature>
<comment type="caution">
    <text evidence="2">The sequence shown here is derived from an EMBL/GenBank/DDBJ whole genome shotgun (WGS) entry which is preliminary data.</text>
</comment>